<keyword evidence="1" id="KW-1185">Reference proteome</keyword>
<accession>A0A914WL42</accession>
<dbReference type="WBParaSite" id="PSAMB.scaffold460size50359.g5974.t1">
    <property type="protein sequence ID" value="PSAMB.scaffold460size50359.g5974.t1"/>
    <property type="gene ID" value="PSAMB.scaffold460size50359.g5974"/>
</dbReference>
<sequence length="94" mass="10270">MRNTRPAADIWKIPSCDSRMAPSSLRLACQVMRQCLKAITLLVGNERTDRGGEARSRVPLVPTVLGTDGRDTDLIRVRYAHSITAVGPTTVGHN</sequence>
<evidence type="ECO:0000313" key="1">
    <source>
        <dbReference type="Proteomes" id="UP000887566"/>
    </source>
</evidence>
<name>A0A914WL42_9BILA</name>
<reference evidence="2" key="1">
    <citation type="submission" date="2022-11" db="UniProtKB">
        <authorList>
            <consortium name="WormBaseParasite"/>
        </authorList>
    </citation>
    <scope>IDENTIFICATION</scope>
</reference>
<organism evidence="1 2">
    <name type="scientific">Plectus sambesii</name>
    <dbReference type="NCBI Taxonomy" id="2011161"/>
    <lineage>
        <taxon>Eukaryota</taxon>
        <taxon>Metazoa</taxon>
        <taxon>Ecdysozoa</taxon>
        <taxon>Nematoda</taxon>
        <taxon>Chromadorea</taxon>
        <taxon>Plectida</taxon>
        <taxon>Plectina</taxon>
        <taxon>Plectoidea</taxon>
        <taxon>Plectidae</taxon>
        <taxon>Plectus</taxon>
    </lineage>
</organism>
<dbReference type="AlphaFoldDB" id="A0A914WL42"/>
<evidence type="ECO:0000313" key="2">
    <source>
        <dbReference type="WBParaSite" id="PSAMB.scaffold460size50359.g5974.t1"/>
    </source>
</evidence>
<protein>
    <submittedName>
        <fullName evidence="2">Uncharacterized protein</fullName>
    </submittedName>
</protein>
<dbReference type="Proteomes" id="UP000887566">
    <property type="component" value="Unplaced"/>
</dbReference>
<proteinExistence type="predicted"/>